<dbReference type="EMBL" id="CADEAL010001272">
    <property type="protein sequence ID" value="CAB1430834.1"/>
    <property type="molecule type" value="Genomic_DNA"/>
</dbReference>
<protein>
    <submittedName>
        <fullName evidence="2">Uncharacterized protein</fullName>
    </submittedName>
</protein>
<evidence type="ECO:0000256" key="1">
    <source>
        <dbReference type="SAM" id="MobiDB-lite"/>
    </source>
</evidence>
<name>A0A9N7YNM4_PLEPL</name>
<evidence type="ECO:0000313" key="2">
    <source>
        <dbReference type="EMBL" id="CAB1430834.1"/>
    </source>
</evidence>
<sequence length="78" mass="8832">MDSNVVYSSTSKGAELSSSKRRKTFVEHSYPMVIPVEYHLEASGHTIIRIAAVDSEEVPTSETELRLLIVQWQLNLQK</sequence>
<organism evidence="2 3">
    <name type="scientific">Pleuronectes platessa</name>
    <name type="common">European plaice</name>
    <dbReference type="NCBI Taxonomy" id="8262"/>
    <lineage>
        <taxon>Eukaryota</taxon>
        <taxon>Metazoa</taxon>
        <taxon>Chordata</taxon>
        <taxon>Craniata</taxon>
        <taxon>Vertebrata</taxon>
        <taxon>Euteleostomi</taxon>
        <taxon>Actinopterygii</taxon>
        <taxon>Neopterygii</taxon>
        <taxon>Teleostei</taxon>
        <taxon>Neoteleostei</taxon>
        <taxon>Acanthomorphata</taxon>
        <taxon>Carangaria</taxon>
        <taxon>Pleuronectiformes</taxon>
        <taxon>Pleuronectoidei</taxon>
        <taxon>Pleuronectidae</taxon>
        <taxon>Pleuronectes</taxon>
    </lineage>
</organism>
<gene>
    <name evidence="2" type="ORF">PLEPLA_LOCUS18829</name>
</gene>
<comment type="caution">
    <text evidence="2">The sequence shown here is derived from an EMBL/GenBank/DDBJ whole genome shotgun (WGS) entry which is preliminary data.</text>
</comment>
<dbReference type="AlphaFoldDB" id="A0A9N7YNM4"/>
<reference evidence="2" key="1">
    <citation type="submission" date="2020-03" db="EMBL/GenBank/DDBJ databases">
        <authorList>
            <person name="Weist P."/>
        </authorList>
    </citation>
    <scope>NUCLEOTIDE SEQUENCE</scope>
</reference>
<accession>A0A9N7YNM4</accession>
<keyword evidence="3" id="KW-1185">Reference proteome</keyword>
<feature type="compositionally biased region" description="Polar residues" evidence="1">
    <location>
        <begin position="1"/>
        <end position="12"/>
    </location>
</feature>
<dbReference type="Proteomes" id="UP001153269">
    <property type="component" value="Unassembled WGS sequence"/>
</dbReference>
<feature type="region of interest" description="Disordered" evidence="1">
    <location>
        <begin position="1"/>
        <end position="23"/>
    </location>
</feature>
<proteinExistence type="predicted"/>
<evidence type="ECO:0000313" key="3">
    <source>
        <dbReference type="Proteomes" id="UP001153269"/>
    </source>
</evidence>